<dbReference type="Pfam" id="PF12735">
    <property type="entry name" value="IgD3_Trs65"/>
    <property type="match status" value="1"/>
</dbReference>
<reference evidence="3" key="1">
    <citation type="journal article" date="2020" name="Nat. Commun.">
        <title>Large-scale genome sequencing of mycorrhizal fungi provides insights into the early evolution of symbiotic traits.</title>
        <authorList>
            <person name="Miyauchi S."/>
            <person name="Kiss E."/>
            <person name="Kuo A."/>
            <person name="Drula E."/>
            <person name="Kohler A."/>
            <person name="Sanchez-Garcia M."/>
            <person name="Morin E."/>
            <person name="Andreopoulos B."/>
            <person name="Barry K.W."/>
            <person name="Bonito G."/>
            <person name="Buee M."/>
            <person name="Carver A."/>
            <person name="Chen C."/>
            <person name="Cichocki N."/>
            <person name="Clum A."/>
            <person name="Culley D."/>
            <person name="Crous P.W."/>
            <person name="Fauchery L."/>
            <person name="Girlanda M."/>
            <person name="Hayes R.D."/>
            <person name="Keri Z."/>
            <person name="LaButti K."/>
            <person name="Lipzen A."/>
            <person name="Lombard V."/>
            <person name="Magnuson J."/>
            <person name="Maillard F."/>
            <person name="Murat C."/>
            <person name="Nolan M."/>
            <person name="Ohm R.A."/>
            <person name="Pangilinan J."/>
            <person name="Pereira M.F."/>
            <person name="Perotto S."/>
            <person name="Peter M."/>
            <person name="Pfister S."/>
            <person name="Riley R."/>
            <person name="Sitrit Y."/>
            <person name="Stielow J.B."/>
            <person name="Szollosi G."/>
            <person name="Zifcakova L."/>
            <person name="Stursova M."/>
            <person name="Spatafora J.W."/>
            <person name="Tedersoo L."/>
            <person name="Vaario L.M."/>
            <person name="Yamada A."/>
            <person name="Yan M."/>
            <person name="Wang P."/>
            <person name="Xu J."/>
            <person name="Bruns T."/>
            <person name="Baldrian P."/>
            <person name="Vilgalys R."/>
            <person name="Dunand C."/>
            <person name="Henrissat B."/>
            <person name="Grigoriev I.V."/>
            <person name="Hibbett D."/>
            <person name="Nagy L.G."/>
            <person name="Martin F.M."/>
        </authorList>
    </citation>
    <scope>NUCLEOTIDE SEQUENCE</scope>
    <source>
        <strain evidence="3">UH-Tt-Lm1</strain>
    </source>
</reference>
<feature type="region of interest" description="Disordered" evidence="1">
    <location>
        <begin position="322"/>
        <end position="345"/>
    </location>
</feature>
<dbReference type="PANTHER" id="PTHR28159">
    <property type="entry name" value="TRAFFICKING PROTEIN PARTICLE COMPLEX II-SPECIFIC SUBUNIT 65"/>
    <property type="match status" value="1"/>
</dbReference>
<dbReference type="GO" id="GO:0005802">
    <property type="term" value="C:trans-Golgi network"/>
    <property type="evidence" value="ECO:0007669"/>
    <property type="project" value="TreeGrafter"/>
</dbReference>
<feature type="compositionally biased region" description="Polar residues" evidence="1">
    <location>
        <begin position="651"/>
        <end position="667"/>
    </location>
</feature>
<organism evidence="3 4">
    <name type="scientific">Thelephora terrestris</name>
    <dbReference type="NCBI Taxonomy" id="56493"/>
    <lineage>
        <taxon>Eukaryota</taxon>
        <taxon>Fungi</taxon>
        <taxon>Dikarya</taxon>
        <taxon>Basidiomycota</taxon>
        <taxon>Agaricomycotina</taxon>
        <taxon>Agaricomycetes</taxon>
        <taxon>Thelephorales</taxon>
        <taxon>Thelephoraceae</taxon>
        <taxon>Thelephora</taxon>
    </lineage>
</organism>
<dbReference type="EMBL" id="WIUZ02000001">
    <property type="protein sequence ID" value="KAF9792921.1"/>
    <property type="molecule type" value="Genomic_DNA"/>
</dbReference>
<feature type="domain" description="Trafficking protein particle complex II-specific subunit 65 IgD3" evidence="2">
    <location>
        <begin position="822"/>
        <end position="881"/>
    </location>
</feature>
<protein>
    <submittedName>
        <fullName evidence="3">TRAPP trafficking subunit Trs65-domain-containing protein</fullName>
    </submittedName>
</protein>
<dbReference type="PANTHER" id="PTHR28159:SF1">
    <property type="entry name" value="TRAFFICKING PROTEIN PARTICLE COMPLEX II-SPECIFIC SUBUNIT 65"/>
    <property type="match status" value="1"/>
</dbReference>
<comment type="caution">
    <text evidence="3">The sequence shown here is derived from an EMBL/GenBank/DDBJ whole genome shotgun (WGS) entry which is preliminary data.</text>
</comment>
<evidence type="ECO:0000313" key="3">
    <source>
        <dbReference type="EMBL" id="KAF9792921.1"/>
    </source>
</evidence>
<gene>
    <name evidence="3" type="ORF">BJ322DRAFT_86735</name>
</gene>
<evidence type="ECO:0000259" key="2">
    <source>
        <dbReference type="Pfam" id="PF12735"/>
    </source>
</evidence>
<dbReference type="GO" id="GO:1990071">
    <property type="term" value="C:TRAPPII protein complex"/>
    <property type="evidence" value="ECO:0007669"/>
    <property type="project" value="InterPro"/>
</dbReference>
<feature type="compositionally biased region" description="Polar residues" evidence="1">
    <location>
        <begin position="334"/>
        <end position="345"/>
    </location>
</feature>
<accession>A0A9P6HR85</accession>
<dbReference type="GO" id="GO:0006891">
    <property type="term" value="P:intra-Golgi vesicle-mediated transport"/>
    <property type="evidence" value="ECO:0007669"/>
    <property type="project" value="InterPro"/>
</dbReference>
<reference evidence="3" key="2">
    <citation type="submission" date="2020-11" db="EMBL/GenBank/DDBJ databases">
        <authorList>
            <consortium name="DOE Joint Genome Institute"/>
            <person name="Kuo A."/>
            <person name="Miyauchi S."/>
            <person name="Kiss E."/>
            <person name="Drula E."/>
            <person name="Kohler A."/>
            <person name="Sanchez-Garcia M."/>
            <person name="Andreopoulos B."/>
            <person name="Barry K.W."/>
            <person name="Bonito G."/>
            <person name="Buee M."/>
            <person name="Carver A."/>
            <person name="Chen C."/>
            <person name="Cichocki N."/>
            <person name="Clum A."/>
            <person name="Culley D."/>
            <person name="Crous P.W."/>
            <person name="Fauchery L."/>
            <person name="Girlanda M."/>
            <person name="Hayes R."/>
            <person name="Keri Z."/>
            <person name="Labutti K."/>
            <person name="Lipzen A."/>
            <person name="Lombard V."/>
            <person name="Magnuson J."/>
            <person name="Maillard F."/>
            <person name="Morin E."/>
            <person name="Murat C."/>
            <person name="Nolan M."/>
            <person name="Ohm R."/>
            <person name="Pangilinan J."/>
            <person name="Pereira M."/>
            <person name="Perotto S."/>
            <person name="Peter M."/>
            <person name="Riley R."/>
            <person name="Sitrit Y."/>
            <person name="Stielow B."/>
            <person name="Szollosi G."/>
            <person name="Zifcakova L."/>
            <person name="Stursova M."/>
            <person name="Spatafora J.W."/>
            <person name="Tedersoo L."/>
            <person name="Vaario L.-M."/>
            <person name="Yamada A."/>
            <person name="Yan M."/>
            <person name="Wang P."/>
            <person name="Xu J."/>
            <person name="Bruns T."/>
            <person name="Baldrian P."/>
            <person name="Vilgalys R."/>
            <person name="Henrissat B."/>
            <person name="Grigoriev I.V."/>
            <person name="Hibbett D."/>
            <person name="Nagy L.G."/>
            <person name="Martin F.M."/>
        </authorList>
    </citation>
    <scope>NUCLEOTIDE SEQUENCE</scope>
    <source>
        <strain evidence="3">UH-Tt-Lm1</strain>
    </source>
</reference>
<keyword evidence="4" id="KW-1185">Reference proteome</keyword>
<dbReference type="Proteomes" id="UP000736335">
    <property type="component" value="Unassembled WGS sequence"/>
</dbReference>
<dbReference type="InterPro" id="IPR024662">
    <property type="entry name" value="Trs65"/>
</dbReference>
<evidence type="ECO:0000313" key="4">
    <source>
        <dbReference type="Proteomes" id="UP000736335"/>
    </source>
</evidence>
<proteinExistence type="predicted"/>
<feature type="compositionally biased region" description="Polar residues" evidence="1">
    <location>
        <begin position="696"/>
        <end position="719"/>
    </location>
</feature>
<dbReference type="AlphaFoldDB" id="A0A9P6HR85"/>
<sequence length="887" mass="95546">MISFQDAFANSTLNVVLADTSIAFPYDDDIQGDDWLTALKSTDVERSVAFFDEKLEYYLTAHLTDFNTGTGGPGFANERRVPPPHLLAFLAHVQVSYDAAYISSAPIVEEPQANVAISPPPTSRTTSLLGPSRRPRSIFPPTTPHPIPSAGEADRKYVKSEGTPLTTGIWGDNPDEAFQLLWSRKEKAWVAVFKLVVAVGAPLPETHLPLLQSLSTIVAFVRMHFEDPLLCLTASATLREKPIPLTGPRKRLADLITEAGGDPSDPMSPLTPIRGPDDNTAPAEQLARGLEEVNLLGGIASVPTFRDENINLPSTRLGAPTRREAFSLPPVSPGNATTASSPTSTIRSAVPILRKSHRKTLRTVSGFKVRMRTVLVPYVLFPEADADVPWESNVSAAENAEEWDRERREAGNDESTVVLCVEIENCGESDMTFMIEGVDVFISGQGAKTTLIKWGDSQNIFPLPVPSMAQYNLLYAVTFVQPPDADGVNSIGKKQAGELQRSVSITINGKPREDRGSLVIYPTKSFSSKWNCVLDLGVNINKDLPLDGSYSANRDALPTPASPFPGRDSASTLLAASIQPGDDQKLSAVSGSRRHTMDATGMAPRSIHKPPVNYRSSTAMLNPAFINERDPQQHLSPAGSGGFILPSVVMQQSQSGPRTPTAYTPRSGTPPPIAPPFGDDIGLTSPPPITPAYPSFPTSSGVHTPTSQSPIHGFQSSVGPSMEIRRGGSTRVFGGTAGENLDSAVSGESDGEPIVVSIGVLPFKKHESGQGSSKSLIFPNDKFTLDIFVFNKSSWMRRFEVAYPDSRASRKGGGQVGPKRLGIIPLENRIRVGPLRPSTCQSVRMDFLALMPGVHSVDTLTLTDVETGHSVNLRSVVDIVVHEPLEP</sequence>
<name>A0A9P6HR85_9AGAM</name>
<dbReference type="InterPro" id="IPR055420">
    <property type="entry name" value="IgD3_Trs65"/>
</dbReference>
<feature type="region of interest" description="Disordered" evidence="1">
    <location>
        <begin position="651"/>
        <end position="734"/>
    </location>
</feature>
<evidence type="ECO:0000256" key="1">
    <source>
        <dbReference type="SAM" id="MobiDB-lite"/>
    </source>
</evidence>
<feature type="region of interest" description="Disordered" evidence="1">
    <location>
        <begin position="577"/>
        <end position="614"/>
    </location>
</feature>
<feature type="region of interest" description="Disordered" evidence="1">
    <location>
        <begin position="115"/>
        <end position="152"/>
    </location>
</feature>
<dbReference type="OrthoDB" id="24630at2759"/>